<gene>
    <name evidence="2" type="ORF">BECKTC1821F_GA0114240_100487</name>
</gene>
<reference evidence="2" key="1">
    <citation type="submission" date="2019-02" db="EMBL/GenBank/DDBJ databases">
        <authorList>
            <person name="Gruber-Vodicka R. H."/>
            <person name="Seah K. B. B."/>
        </authorList>
    </citation>
    <scope>NUCLEOTIDE SEQUENCE</scope>
    <source>
        <strain evidence="2">BECK_BZ126</strain>
    </source>
</reference>
<proteinExistence type="predicted"/>
<evidence type="ECO:0000256" key="1">
    <source>
        <dbReference type="SAM" id="Phobius"/>
    </source>
</evidence>
<evidence type="ECO:0008006" key="3">
    <source>
        <dbReference type="Google" id="ProtNLM"/>
    </source>
</evidence>
<keyword evidence="1" id="KW-0812">Transmembrane</keyword>
<organism evidence="2">
    <name type="scientific">Candidatus Kentrum sp. TC</name>
    <dbReference type="NCBI Taxonomy" id="2126339"/>
    <lineage>
        <taxon>Bacteria</taxon>
        <taxon>Pseudomonadati</taxon>
        <taxon>Pseudomonadota</taxon>
        <taxon>Gammaproteobacteria</taxon>
        <taxon>Candidatus Kentrum</taxon>
    </lineage>
</organism>
<protein>
    <recommendedName>
        <fullName evidence="3">DUF1640 domain-containing protein</fullName>
    </recommendedName>
</protein>
<feature type="transmembrane region" description="Helical" evidence="1">
    <location>
        <begin position="58"/>
        <end position="80"/>
    </location>
</feature>
<keyword evidence="1" id="KW-0472">Membrane</keyword>
<name>A0A450ZKJ3_9GAMM</name>
<accession>A0A450ZKJ3</accession>
<dbReference type="EMBL" id="CAADFW010000004">
    <property type="protein sequence ID" value="VFK54248.1"/>
    <property type="molecule type" value="Genomic_DNA"/>
</dbReference>
<evidence type="ECO:0000313" key="2">
    <source>
        <dbReference type="EMBL" id="VFK54248.1"/>
    </source>
</evidence>
<keyword evidence="1" id="KW-1133">Transmembrane helix</keyword>
<sequence>MATITFDTQQFIETLQKGDFSEVQAKALSTAIKDVQRESELATKSDLGEMEQRIEVELIEWMAGLLIAQTALLVALFNLVGAPS</sequence>
<dbReference type="AlphaFoldDB" id="A0A450ZKJ3"/>